<proteinExistence type="predicted"/>
<feature type="compositionally biased region" description="Low complexity" evidence="1">
    <location>
        <begin position="46"/>
        <end position="55"/>
    </location>
</feature>
<sequence>MQRSAVDVEERSQPGVLAVRAPTFVVLSGLLAVALAIAAGVAASPATADAGDDSSNVSARAGSVTSAKPTGGRESRAPSASTTDRAVRDDPASMPAGARTGARRDSTARPSLTAEPDVGVLDEVDPAPETEPTPEVEPVPAAADQVATPYGQIGKWMQDSRGDIADYGGLPFEGRTVLETVNVVIVDTTSRSRLEATWRLNAAMRRAGFPPRLIHSTGFRGLIDNQLYRQQPQGLLVGYSDAFFLAPNNHGRIFGPDPVETAGGYVWSGAFSTEEFVFYQRLPRHAYVSSNQARDALAAKLIASGRATSGGTVSLANSYNTATVTTGDHDGYAVVLILNNLTALGAAAPNSRRCAGPEAPYPWCAAAAA</sequence>
<dbReference type="Proteomes" id="UP000252008">
    <property type="component" value="Unassembled WGS sequence"/>
</dbReference>
<evidence type="ECO:0000313" key="4">
    <source>
        <dbReference type="Proteomes" id="UP000252008"/>
    </source>
</evidence>
<feature type="region of interest" description="Disordered" evidence="1">
    <location>
        <begin position="46"/>
        <end position="138"/>
    </location>
</feature>
<gene>
    <name evidence="3" type="ORF">MPP7335_00528</name>
</gene>
<reference evidence="3 4" key="1">
    <citation type="submission" date="2018-05" db="EMBL/GenBank/DDBJ databases">
        <authorList>
            <consortium name="IHU Genomes"/>
        </authorList>
    </citation>
    <scope>NUCLEOTIDE SEQUENCE [LARGE SCALE GENOMIC DNA]</scope>
    <source>
        <strain evidence="3 4">P7335</strain>
    </source>
</reference>
<evidence type="ECO:0000256" key="2">
    <source>
        <dbReference type="SAM" id="Phobius"/>
    </source>
</evidence>
<accession>A0A375YCJ5</accession>
<dbReference type="EMBL" id="UEGS01000001">
    <property type="protein sequence ID" value="SRX78799.1"/>
    <property type="molecule type" value="Genomic_DNA"/>
</dbReference>
<dbReference type="AlphaFoldDB" id="A0A375YCJ5"/>
<feature type="compositionally biased region" description="Acidic residues" evidence="1">
    <location>
        <begin position="120"/>
        <end position="134"/>
    </location>
</feature>
<evidence type="ECO:0000256" key="1">
    <source>
        <dbReference type="SAM" id="MobiDB-lite"/>
    </source>
</evidence>
<protein>
    <submittedName>
        <fullName evidence="3">Uncharacterized protein</fullName>
    </submittedName>
</protein>
<evidence type="ECO:0000313" key="3">
    <source>
        <dbReference type="EMBL" id="SRX78799.1"/>
    </source>
</evidence>
<keyword evidence="2" id="KW-1133">Transmembrane helix</keyword>
<feature type="transmembrane region" description="Helical" evidence="2">
    <location>
        <begin position="21"/>
        <end position="43"/>
    </location>
</feature>
<keyword evidence="2" id="KW-0812">Transmembrane</keyword>
<name>A0A375YCJ5_MYCPF</name>
<organism evidence="3 4">
    <name type="scientific">Mycolicibacterium parafortuitum</name>
    <name type="common">Mycobacterium parafortuitum</name>
    <dbReference type="NCBI Taxonomy" id="39692"/>
    <lineage>
        <taxon>Bacteria</taxon>
        <taxon>Bacillati</taxon>
        <taxon>Actinomycetota</taxon>
        <taxon>Actinomycetes</taxon>
        <taxon>Mycobacteriales</taxon>
        <taxon>Mycobacteriaceae</taxon>
        <taxon>Mycolicibacterium</taxon>
    </lineage>
</organism>
<keyword evidence="4" id="KW-1185">Reference proteome</keyword>
<keyword evidence="2" id="KW-0472">Membrane</keyword>
<dbReference type="STRING" id="39692.BST38_08525"/>